<keyword evidence="1" id="KW-0689">Ribosomal protein</keyword>
<name>A0AAN6NE52_9PEZI</name>
<comment type="caution">
    <text evidence="1">The sequence shown here is derived from an EMBL/GenBank/DDBJ whole genome shotgun (WGS) entry which is preliminary data.</text>
</comment>
<keyword evidence="2" id="KW-1185">Reference proteome</keyword>
<dbReference type="EMBL" id="MU853761">
    <property type="protein sequence ID" value="KAK3944079.1"/>
    <property type="molecule type" value="Genomic_DNA"/>
</dbReference>
<dbReference type="PANTHER" id="PTHR28266">
    <property type="entry name" value="54S RIBOSOMAL PROTEIN L20, MITOCHONDRIAL"/>
    <property type="match status" value="1"/>
</dbReference>
<gene>
    <name evidence="1" type="ORF">QBC46DRAFT_375263</name>
</gene>
<protein>
    <submittedName>
        <fullName evidence="1">Mitochondrial ribosomal protein subunit L20-domain-containing protein</fullName>
    </submittedName>
</protein>
<reference evidence="2" key="1">
    <citation type="journal article" date="2023" name="Mol. Phylogenet. Evol.">
        <title>Genome-scale phylogeny and comparative genomics of the fungal order Sordariales.</title>
        <authorList>
            <person name="Hensen N."/>
            <person name="Bonometti L."/>
            <person name="Westerberg I."/>
            <person name="Brannstrom I.O."/>
            <person name="Guillou S."/>
            <person name="Cros-Aarteil S."/>
            <person name="Calhoun S."/>
            <person name="Haridas S."/>
            <person name="Kuo A."/>
            <person name="Mondo S."/>
            <person name="Pangilinan J."/>
            <person name="Riley R."/>
            <person name="LaButti K."/>
            <person name="Andreopoulos B."/>
            <person name="Lipzen A."/>
            <person name="Chen C."/>
            <person name="Yan M."/>
            <person name="Daum C."/>
            <person name="Ng V."/>
            <person name="Clum A."/>
            <person name="Steindorff A."/>
            <person name="Ohm R.A."/>
            <person name="Martin F."/>
            <person name="Silar P."/>
            <person name="Natvig D.O."/>
            <person name="Lalanne C."/>
            <person name="Gautier V."/>
            <person name="Ament-Velasquez S.L."/>
            <person name="Kruys A."/>
            <person name="Hutchinson M.I."/>
            <person name="Powell A.J."/>
            <person name="Barry K."/>
            <person name="Miller A.N."/>
            <person name="Grigoriev I.V."/>
            <person name="Debuchy R."/>
            <person name="Gladieux P."/>
            <person name="Hiltunen Thoren M."/>
            <person name="Johannesson H."/>
        </authorList>
    </citation>
    <scope>NUCLEOTIDE SEQUENCE [LARGE SCALE GENOMIC DNA]</scope>
    <source>
        <strain evidence="2">CBS 340.73</strain>
    </source>
</reference>
<dbReference type="Proteomes" id="UP001303473">
    <property type="component" value="Unassembled WGS sequence"/>
</dbReference>
<dbReference type="InterPro" id="IPR024388">
    <property type="entry name" value="Ribosomal_mL58"/>
</dbReference>
<dbReference type="AlphaFoldDB" id="A0AAN6NE52"/>
<sequence length="220" mass="24897">MEAQLLRRPAASCKCLLKPSSSTTSASLPITAIRTKLTASRHRRALNVPPHPSMLLTPSSSADHILFNPPSSAPSVYHTPFKFLPKSDPRRRANLPSLFASSTTINYNPDSTSSSSSTTDLPPVVLEAELKQKTHHLTKEDVEEMRRLREQDPVANTVQNLANKFRCSKLFVMMCCQAPREYRDQKQAQMEAIKNRWGPRRSAAREDRKRRLDMLFRGEL</sequence>
<evidence type="ECO:0000313" key="2">
    <source>
        <dbReference type="Proteomes" id="UP001303473"/>
    </source>
</evidence>
<organism evidence="1 2">
    <name type="scientific">Diplogelasinospora grovesii</name>
    <dbReference type="NCBI Taxonomy" id="303347"/>
    <lineage>
        <taxon>Eukaryota</taxon>
        <taxon>Fungi</taxon>
        <taxon>Dikarya</taxon>
        <taxon>Ascomycota</taxon>
        <taxon>Pezizomycotina</taxon>
        <taxon>Sordariomycetes</taxon>
        <taxon>Sordariomycetidae</taxon>
        <taxon>Sordariales</taxon>
        <taxon>Diplogelasinosporaceae</taxon>
        <taxon>Diplogelasinospora</taxon>
    </lineage>
</organism>
<dbReference type="GO" id="GO:0003735">
    <property type="term" value="F:structural constituent of ribosome"/>
    <property type="evidence" value="ECO:0007669"/>
    <property type="project" value="TreeGrafter"/>
</dbReference>
<accession>A0AAN6NE52</accession>
<keyword evidence="1" id="KW-0687">Ribonucleoprotein</keyword>
<evidence type="ECO:0000313" key="1">
    <source>
        <dbReference type="EMBL" id="KAK3944079.1"/>
    </source>
</evidence>
<dbReference type="GO" id="GO:0005762">
    <property type="term" value="C:mitochondrial large ribosomal subunit"/>
    <property type="evidence" value="ECO:0007669"/>
    <property type="project" value="TreeGrafter"/>
</dbReference>
<dbReference type="PANTHER" id="PTHR28266:SF1">
    <property type="entry name" value="LARGE RIBOSOMAL SUBUNIT PROTEIN ML58"/>
    <property type="match status" value="1"/>
</dbReference>
<dbReference type="Pfam" id="PF12824">
    <property type="entry name" value="MRP-L20"/>
    <property type="match status" value="1"/>
</dbReference>
<proteinExistence type="predicted"/>